<dbReference type="InterPro" id="IPR000719">
    <property type="entry name" value="Prot_kinase_dom"/>
</dbReference>
<keyword evidence="3" id="KW-0808">Transferase</keyword>
<accession>A0AAV4A5I6</accession>
<gene>
    <name evidence="3" type="ORF">PoB_003299600</name>
</gene>
<dbReference type="GO" id="GO:0004672">
    <property type="term" value="F:protein kinase activity"/>
    <property type="evidence" value="ECO:0007669"/>
    <property type="project" value="InterPro"/>
</dbReference>
<dbReference type="Proteomes" id="UP000735302">
    <property type="component" value="Unassembled WGS sequence"/>
</dbReference>
<feature type="domain" description="Protein kinase" evidence="2">
    <location>
        <begin position="1"/>
        <end position="138"/>
    </location>
</feature>
<reference evidence="3 4" key="1">
    <citation type="journal article" date="2021" name="Elife">
        <title>Chloroplast acquisition without the gene transfer in kleptoplastic sea slugs, Plakobranchus ocellatus.</title>
        <authorList>
            <person name="Maeda T."/>
            <person name="Takahashi S."/>
            <person name="Yoshida T."/>
            <person name="Shimamura S."/>
            <person name="Takaki Y."/>
            <person name="Nagai Y."/>
            <person name="Toyoda A."/>
            <person name="Suzuki Y."/>
            <person name="Arimoto A."/>
            <person name="Ishii H."/>
            <person name="Satoh N."/>
            <person name="Nishiyama T."/>
            <person name="Hasebe M."/>
            <person name="Maruyama T."/>
            <person name="Minagawa J."/>
            <person name="Obokata J."/>
            <person name="Shigenobu S."/>
        </authorList>
    </citation>
    <scope>NUCLEOTIDE SEQUENCE [LARGE SCALE GENOMIC DNA]</scope>
</reference>
<dbReference type="EMBL" id="BLXT01003775">
    <property type="protein sequence ID" value="GFO06491.1"/>
    <property type="molecule type" value="Genomic_DNA"/>
</dbReference>
<dbReference type="PROSITE" id="PS50011">
    <property type="entry name" value="PROTEIN_KINASE_DOM"/>
    <property type="match status" value="1"/>
</dbReference>
<evidence type="ECO:0000259" key="2">
    <source>
        <dbReference type="PROSITE" id="PS50011"/>
    </source>
</evidence>
<keyword evidence="1" id="KW-0472">Membrane</keyword>
<evidence type="ECO:0000313" key="3">
    <source>
        <dbReference type="EMBL" id="GFO06491.1"/>
    </source>
</evidence>
<name>A0AAV4A5I6_9GAST</name>
<keyword evidence="1" id="KW-1133">Transmembrane helix</keyword>
<dbReference type="SUPFAM" id="SSF56112">
    <property type="entry name" value="Protein kinase-like (PK-like)"/>
    <property type="match status" value="1"/>
</dbReference>
<dbReference type="Gene3D" id="1.10.510.10">
    <property type="entry name" value="Transferase(Phosphotransferase) domain 1"/>
    <property type="match status" value="1"/>
</dbReference>
<evidence type="ECO:0000313" key="4">
    <source>
        <dbReference type="Proteomes" id="UP000735302"/>
    </source>
</evidence>
<dbReference type="Pfam" id="PF00069">
    <property type="entry name" value="Pkinase"/>
    <property type="match status" value="1"/>
</dbReference>
<comment type="caution">
    <text evidence="3">The sequence shown here is derived from an EMBL/GenBank/DDBJ whole genome shotgun (WGS) entry which is preliminary data.</text>
</comment>
<sequence length="138" mass="15596">MEFCESGNLETLLRVHDARFVSEPIARRYLRQLHRSPYLLKLVYGLIHVFFASILSGVEYMHLSGIAHRNLCVQNILVTNDNTVKICDFSQAVSYTPGDPFCTDVVGTPGYQAGEDTNDDFFMNTAAAVQLLFFLRDL</sequence>
<organism evidence="3 4">
    <name type="scientific">Plakobranchus ocellatus</name>
    <dbReference type="NCBI Taxonomy" id="259542"/>
    <lineage>
        <taxon>Eukaryota</taxon>
        <taxon>Metazoa</taxon>
        <taxon>Spiralia</taxon>
        <taxon>Lophotrochozoa</taxon>
        <taxon>Mollusca</taxon>
        <taxon>Gastropoda</taxon>
        <taxon>Heterobranchia</taxon>
        <taxon>Euthyneura</taxon>
        <taxon>Panpulmonata</taxon>
        <taxon>Sacoglossa</taxon>
        <taxon>Placobranchoidea</taxon>
        <taxon>Plakobranchidae</taxon>
        <taxon>Plakobranchus</taxon>
    </lineage>
</organism>
<dbReference type="PANTHER" id="PTHR24345">
    <property type="entry name" value="SERINE/THREONINE-PROTEIN KINASE PLK"/>
    <property type="match status" value="1"/>
</dbReference>
<proteinExistence type="predicted"/>
<keyword evidence="1" id="KW-0812">Transmembrane</keyword>
<dbReference type="AlphaFoldDB" id="A0AAV4A5I6"/>
<dbReference type="GO" id="GO:0005634">
    <property type="term" value="C:nucleus"/>
    <property type="evidence" value="ECO:0007669"/>
    <property type="project" value="TreeGrafter"/>
</dbReference>
<dbReference type="GO" id="GO:0005524">
    <property type="term" value="F:ATP binding"/>
    <property type="evidence" value="ECO:0007669"/>
    <property type="project" value="InterPro"/>
</dbReference>
<keyword evidence="3" id="KW-0418">Kinase</keyword>
<evidence type="ECO:0000256" key="1">
    <source>
        <dbReference type="SAM" id="Phobius"/>
    </source>
</evidence>
<feature type="transmembrane region" description="Helical" evidence="1">
    <location>
        <begin position="38"/>
        <end position="58"/>
    </location>
</feature>
<keyword evidence="4" id="KW-1185">Reference proteome</keyword>
<dbReference type="InterPro" id="IPR011009">
    <property type="entry name" value="Kinase-like_dom_sf"/>
</dbReference>
<protein>
    <submittedName>
        <fullName evidence="3">Sperm motility kinase x</fullName>
    </submittedName>
</protein>